<evidence type="ECO:0000256" key="4">
    <source>
        <dbReference type="PIRSR" id="PIRSR606710-1"/>
    </source>
</evidence>
<dbReference type="AlphaFoldDB" id="A0A5C5UVP3"/>
<dbReference type="InterPro" id="IPR023296">
    <property type="entry name" value="Glyco_hydro_beta-prop_sf"/>
</dbReference>
<dbReference type="OrthoDB" id="9801455at2"/>
<evidence type="ECO:0000313" key="9">
    <source>
        <dbReference type="EMBL" id="TWT29607.1"/>
    </source>
</evidence>
<evidence type="ECO:0000256" key="2">
    <source>
        <dbReference type="ARBA" id="ARBA00022801"/>
    </source>
</evidence>
<dbReference type="SUPFAM" id="SSF49899">
    <property type="entry name" value="Concanavalin A-like lectins/glucanases"/>
    <property type="match status" value="1"/>
</dbReference>
<evidence type="ECO:0000256" key="5">
    <source>
        <dbReference type="PIRSR" id="PIRSR606710-2"/>
    </source>
</evidence>
<feature type="site" description="Important for catalytic activity, responsible for pKa modulation of the active site Glu and correct orientation of both the proton donor and substrate" evidence="5">
    <location>
        <position position="150"/>
    </location>
</feature>
<feature type="domain" description="Beta-xylosidase C-terminal Concanavalin A-like" evidence="8">
    <location>
        <begin position="325"/>
        <end position="518"/>
    </location>
</feature>
<feature type="chain" id="PRO_5022882267" evidence="7">
    <location>
        <begin position="19"/>
        <end position="524"/>
    </location>
</feature>
<dbReference type="GO" id="GO:0009044">
    <property type="term" value="F:xylan 1,4-beta-xylosidase activity"/>
    <property type="evidence" value="ECO:0007669"/>
    <property type="project" value="UniProtKB-EC"/>
</dbReference>
<keyword evidence="10" id="KW-1185">Reference proteome</keyword>
<dbReference type="InterPro" id="IPR013320">
    <property type="entry name" value="ConA-like_dom_sf"/>
</dbReference>
<comment type="similarity">
    <text evidence="1 6">Belongs to the glycosyl hydrolase 43 family.</text>
</comment>
<gene>
    <name evidence="9" type="primary">xynB_7</name>
    <name evidence="9" type="ORF">KOR34_51610</name>
</gene>
<dbReference type="Proteomes" id="UP000316714">
    <property type="component" value="Unassembled WGS sequence"/>
</dbReference>
<dbReference type="Gene3D" id="2.60.120.200">
    <property type="match status" value="1"/>
</dbReference>
<evidence type="ECO:0000256" key="6">
    <source>
        <dbReference type="RuleBase" id="RU361187"/>
    </source>
</evidence>
<dbReference type="RefSeq" id="WP_146568962.1">
    <property type="nucleotide sequence ID" value="NZ_SIHJ01000007.1"/>
</dbReference>
<dbReference type="SUPFAM" id="SSF75005">
    <property type="entry name" value="Arabinanase/levansucrase/invertase"/>
    <property type="match status" value="1"/>
</dbReference>
<sequence length="524" mass="57571" precursor="true">MHLTYSRSVLLLLTVVHAAPATEPAGHAQNPIIWADVPDMAILRVGDAYYMSSTTMHMSPGVPIMKSHDLVDWKLVGYAYDTLDDVDALNLEDGKSAYGAGSWASSLRLHDGVYYLATFSGTTGKTYVYTTRDIEKGPWKKSSFRPMLHDNSLFFDDDGRVYMIHAGGDIRLIELTPDASAIKPGGVDRVIIPNASAVAGGRVGLRAEGSQMIKHNGRYYLFNITWPRGDMRTQIVHRADKITGPYEGRVALHDQGVAQGTIVDTPEGDWYAFIFQDHGAVGRTPWLVPVRWMDGWPIHGVDGKAPRTLDLPADPDGLTGIVDSDEFDRSTGDPPLPLAWQWNHNPVENLWSLTERPGWLRLTSGRVDSGLVDTRNTLTQRTFGPECSATVALDASGMADGDSAGLALLQRKYGWVGVQVEGDAKSIVAVAAEDDQPRVLARLPLDQPVVYLRASCDFKDRADKGDFAYSLDGESWESIGAPLSMEYTLPHFMGYRFALFNFATKSPGGHADFGYFRVSDSIDN</sequence>
<protein>
    <submittedName>
        <fullName evidence="9">Beta-xylosidase</fullName>
        <ecNumber evidence="9">3.2.1.37</ecNumber>
    </submittedName>
</protein>
<accession>A0A5C5UVP3</accession>
<evidence type="ECO:0000256" key="1">
    <source>
        <dbReference type="ARBA" id="ARBA00009865"/>
    </source>
</evidence>
<dbReference type="InterPro" id="IPR041542">
    <property type="entry name" value="GH43_C2"/>
</dbReference>
<dbReference type="PANTHER" id="PTHR42812">
    <property type="entry name" value="BETA-XYLOSIDASE"/>
    <property type="match status" value="1"/>
</dbReference>
<keyword evidence="7" id="KW-0732">Signal</keyword>
<dbReference type="GO" id="GO:0005975">
    <property type="term" value="P:carbohydrate metabolic process"/>
    <property type="evidence" value="ECO:0007669"/>
    <property type="project" value="InterPro"/>
</dbReference>
<feature type="active site" description="Proton acceptor" evidence="4">
    <location>
        <position position="39"/>
    </location>
</feature>
<dbReference type="Pfam" id="PF04616">
    <property type="entry name" value="Glyco_hydro_43"/>
    <property type="match status" value="1"/>
</dbReference>
<name>A0A5C5UVP3_9BACT</name>
<proteinExistence type="inferred from homology"/>
<organism evidence="9 10">
    <name type="scientific">Posidoniimonas corsicana</name>
    <dbReference type="NCBI Taxonomy" id="1938618"/>
    <lineage>
        <taxon>Bacteria</taxon>
        <taxon>Pseudomonadati</taxon>
        <taxon>Planctomycetota</taxon>
        <taxon>Planctomycetia</taxon>
        <taxon>Pirellulales</taxon>
        <taxon>Lacipirellulaceae</taxon>
        <taxon>Posidoniimonas</taxon>
    </lineage>
</organism>
<dbReference type="Gene3D" id="2.115.10.20">
    <property type="entry name" value="Glycosyl hydrolase domain, family 43"/>
    <property type="match status" value="1"/>
</dbReference>
<keyword evidence="3 6" id="KW-0326">Glycosidase</keyword>
<comment type="caution">
    <text evidence="9">The sequence shown here is derived from an EMBL/GenBank/DDBJ whole genome shotgun (WGS) entry which is preliminary data.</text>
</comment>
<feature type="signal peptide" evidence="7">
    <location>
        <begin position="1"/>
        <end position="18"/>
    </location>
</feature>
<dbReference type="PANTHER" id="PTHR42812:SF12">
    <property type="entry name" value="BETA-XYLOSIDASE-RELATED"/>
    <property type="match status" value="1"/>
</dbReference>
<dbReference type="EMBL" id="SIHJ01000007">
    <property type="protein sequence ID" value="TWT29607.1"/>
    <property type="molecule type" value="Genomic_DNA"/>
</dbReference>
<evidence type="ECO:0000313" key="10">
    <source>
        <dbReference type="Proteomes" id="UP000316714"/>
    </source>
</evidence>
<dbReference type="EC" id="3.2.1.37" evidence="9"/>
<evidence type="ECO:0000256" key="3">
    <source>
        <dbReference type="ARBA" id="ARBA00023295"/>
    </source>
</evidence>
<dbReference type="Pfam" id="PF17851">
    <property type="entry name" value="GH43_C2"/>
    <property type="match status" value="1"/>
</dbReference>
<dbReference type="InterPro" id="IPR006710">
    <property type="entry name" value="Glyco_hydro_43"/>
</dbReference>
<feature type="active site" description="Proton donor" evidence="4">
    <location>
        <position position="208"/>
    </location>
</feature>
<reference evidence="9 10" key="1">
    <citation type="submission" date="2019-02" db="EMBL/GenBank/DDBJ databases">
        <title>Deep-cultivation of Planctomycetes and their phenomic and genomic characterization uncovers novel biology.</title>
        <authorList>
            <person name="Wiegand S."/>
            <person name="Jogler M."/>
            <person name="Boedeker C."/>
            <person name="Pinto D."/>
            <person name="Vollmers J."/>
            <person name="Rivas-Marin E."/>
            <person name="Kohn T."/>
            <person name="Peeters S.H."/>
            <person name="Heuer A."/>
            <person name="Rast P."/>
            <person name="Oberbeckmann S."/>
            <person name="Bunk B."/>
            <person name="Jeske O."/>
            <person name="Meyerdierks A."/>
            <person name="Storesund J.E."/>
            <person name="Kallscheuer N."/>
            <person name="Luecker S."/>
            <person name="Lage O.M."/>
            <person name="Pohl T."/>
            <person name="Merkel B.J."/>
            <person name="Hornburger P."/>
            <person name="Mueller R.-W."/>
            <person name="Bruemmer F."/>
            <person name="Labrenz M."/>
            <person name="Spormann A.M."/>
            <person name="Op Den Camp H."/>
            <person name="Overmann J."/>
            <person name="Amann R."/>
            <person name="Jetten M.S.M."/>
            <person name="Mascher T."/>
            <person name="Medema M.H."/>
            <person name="Devos D.P."/>
            <person name="Kaster A.-K."/>
            <person name="Ovreas L."/>
            <person name="Rohde M."/>
            <person name="Galperin M.Y."/>
            <person name="Jogler C."/>
        </authorList>
    </citation>
    <scope>NUCLEOTIDE SEQUENCE [LARGE SCALE GENOMIC DNA]</scope>
    <source>
        <strain evidence="9 10">KOR34</strain>
    </source>
</reference>
<keyword evidence="2 6" id="KW-0378">Hydrolase</keyword>
<dbReference type="CDD" id="cd09001">
    <property type="entry name" value="GH43_FsAxh1-like"/>
    <property type="match status" value="1"/>
</dbReference>
<evidence type="ECO:0000259" key="8">
    <source>
        <dbReference type="Pfam" id="PF17851"/>
    </source>
</evidence>
<dbReference type="InterPro" id="IPR051795">
    <property type="entry name" value="Glycosyl_Hydrlase_43"/>
</dbReference>
<evidence type="ECO:0000256" key="7">
    <source>
        <dbReference type="SAM" id="SignalP"/>
    </source>
</evidence>